<dbReference type="Proteomes" id="UP000255334">
    <property type="component" value="Unassembled WGS sequence"/>
</dbReference>
<gene>
    <name evidence="1" type="ORF">DWU99_14460</name>
</gene>
<name>A0A370X2H3_9GAMM</name>
<protein>
    <submittedName>
        <fullName evidence="1">Uncharacterized protein</fullName>
    </submittedName>
</protein>
<evidence type="ECO:0000313" key="2">
    <source>
        <dbReference type="Proteomes" id="UP000255334"/>
    </source>
</evidence>
<comment type="caution">
    <text evidence="1">The sequence shown here is derived from an EMBL/GenBank/DDBJ whole genome shotgun (WGS) entry which is preliminary data.</text>
</comment>
<sequence>MPGPLRVYLDSQDFSHLSPIHSKADEYLPTKEALLELRTRGVAQFVFSDIHIFECLSETQERAPEGMARIKAILDLCGKHNLPNSGSIIEYEIKKLAAVKGYYHEPIVLTKDWFPDFPAPTDLLDLSAAMKEQAEKLPNSTRSQRRFATKMMRKELRNRINGKKFQAALKELTVTYPIRPSDSDRIMRVFEGKADEEELVNIIKDGLRDVGLFCKWTVANWDEGNPLIRTLRDVGSDFHSSLLNLYDDTRTFHAHAKETGFNKNSDAMVAEQFRSTRDEMFYNIAQSLAKELLNINVPEKALHINPGDTPSLYSLFEYLSLVMRQSTPEQRARNPHNKRSSDYVDGLHALFLPLADIFRADNQSQAQLRKIGKSQAAKLAPSLKDLPSFIENMAANRG</sequence>
<dbReference type="OrthoDB" id="8903559at2"/>
<dbReference type="RefSeq" id="WP_115478775.1">
    <property type="nucleotide sequence ID" value="NZ_QRBF01000005.1"/>
</dbReference>
<evidence type="ECO:0000313" key="1">
    <source>
        <dbReference type="EMBL" id="RDS82599.1"/>
    </source>
</evidence>
<dbReference type="AlphaFoldDB" id="A0A370X2H3"/>
<reference evidence="1 2" key="1">
    <citation type="submission" date="2018-07" db="EMBL/GenBank/DDBJ databases">
        <title>Dyella monticola sp. nov. and Dyella psychrodurans sp. nov. isolated from monsoon evergreen broad-leaved forest soil of Dinghu Mountain, China.</title>
        <authorList>
            <person name="Gao Z."/>
            <person name="Qiu L."/>
        </authorList>
    </citation>
    <scope>NUCLEOTIDE SEQUENCE [LARGE SCALE GENOMIC DNA]</scope>
    <source>
        <strain evidence="1 2">4MSK11</strain>
    </source>
</reference>
<keyword evidence="2" id="KW-1185">Reference proteome</keyword>
<accession>A0A370X2H3</accession>
<organism evidence="1 2">
    <name type="scientific">Dyella psychrodurans</name>
    <dbReference type="NCBI Taxonomy" id="1927960"/>
    <lineage>
        <taxon>Bacteria</taxon>
        <taxon>Pseudomonadati</taxon>
        <taxon>Pseudomonadota</taxon>
        <taxon>Gammaproteobacteria</taxon>
        <taxon>Lysobacterales</taxon>
        <taxon>Rhodanobacteraceae</taxon>
        <taxon>Dyella</taxon>
    </lineage>
</organism>
<dbReference type="EMBL" id="QRBF01000005">
    <property type="protein sequence ID" value="RDS82599.1"/>
    <property type="molecule type" value="Genomic_DNA"/>
</dbReference>
<proteinExistence type="predicted"/>